<name>A0A932A8X2_9BACT</name>
<dbReference type="GO" id="GO:0046872">
    <property type="term" value="F:metal ion binding"/>
    <property type="evidence" value="ECO:0007669"/>
    <property type="project" value="UniProtKB-KW"/>
</dbReference>
<sequence>MRTTAKLARLLFITILAAVAWVVLAGCDSGPSAAAEKSHMSDAELRLTPEQAAGRRVYNLHCLVCHEAYSSSERNGPTLAGFYKKKFMVSGLPVNDERVRDIIVMGKSKMPPFGGQLSGDEVAALIAYMKTL</sequence>
<organism evidence="6 7">
    <name type="scientific">Candidatus Korobacter versatilis</name>
    <dbReference type="NCBI Taxonomy" id="658062"/>
    <lineage>
        <taxon>Bacteria</taxon>
        <taxon>Pseudomonadati</taxon>
        <taxon>Acidobacteriota</taxon>
        <taxon>Terriglobia</taxon>
        <taxon>Terriglobales</taxon>
        <taxon>Candidatus Korobacteraceae</taxon>
        <taxon>Candidatus Korobacter</taxon>
    </lineage>
</organism>
<dbReference type="GO" id="GO:0020037">
    <property type="term" value="F:heme binding"/>
    <property type="evidence" value="ECO:0007669"/>
    <property type="project" value="InterPro"/>
</dbReference>
<gene>
    <name evidence="6" type="ORF">HYX28_05555</name>
</gene>
<dbReference type="EMBL" id="JACPNR010000006">
    <property type="protein sequence ID" value="MBI2678226.1"/>
    <property type="molecule type" value="Genomic_DNA"/>
</dbReference>
<proteinExistence type="predicted"/>
<dbReference type="GO" id="GO:0009055">
    <property type="term" value="F:electron transfer activity"/>
    <property type="evidence" value="ECO:0007669"/>
    <property type="project" value="InterPro"/>
</dbReference>
<feature type="domain" description="Cytochrome c" evidence="5">
    <location>
        <begin position="49"/>
        <end position="132"/>
    </location>
</feature>
<dbReference type="Proteomes" id="UP000779809">
    <property type="component" value="Unassembled WGS sequence"/>
</dbReference>
<evidence type="ECO:0000313" key="7">
    <source>
        <dbReference type="Proteomes" id="UP000779809"/>
    </source>
</evidence>
<evidence type="ECO:0000256" key="1">
    <source>
        <dbReference type="ARBA" id="ARBA00022617"/>
    </source>
</evidence>
<protein>
    <submittedName>
        <fullName evidence="6">Cytochrome c</fullName>
    </submittedName>
</protein>
<evidence type="ECO:0000256" key="2">
    <source>
        <dbReference type="ARBA" id="ARBA00022723"/>
    </source>
</evidence>
<keyword evidence="1 4" id="KW-0349">Heme</keyword>
<dbReference type="Gene3D" id="1.10.760.10">
    <property type="entry name" value="Cytochrome c-like domain"/>
    <property type="match status" value="1"/>
</dbReference>
<comment type="caution">
    <text evidence="6">The sequence shown here is derived from an EMBL/GenBank/DDBJ whole genome shotgun (WGS) entry which is preliminary data.</text>
</comment>
<dbReference type="InterPro" id="IPR009056">
    <property type="entry name" value="Cyt_c-like_dom"/>
</dbReference>
<evidence type="ECO:0000313" key="6">
    <source>
        <dbReference type="EMBL" id="MBI2678226.1"/>
    </source>
</evidence>
<dbReference type="AlphaFoldDB" id="A0A932A8X2"/>
<keyword evidence="3 4" id="KW-0408">Iron</keyword>
<dbReference type="SUPFAM" id="SSF46626">
    <property type="entry name" value="Cytochrome c"/>
    <property type="match status" value="1"/>
</dbReference>
<dbReference type="PROSITE" id="PS51007">
    <property type="entry name" value="CYTC"/>
    <property type="match status" value="1"/>
</dbReference>
<dbReference type="InterPro" id="IPR036909">
    <property type="entry name" value="Cyt_c-like_dom_sf"/>
</dbReference>
<accession>A0A932A8X2</accession>
<evidence type="ECO:0000256" key="4">
    <source>
        <dbReference type="PROSITE-ProRule" id="PRU00433"/>
    </source>
</evidence>
<dbReference type="PROSITE" id="PS51257">
    <property type="entry name" value="PROKAR_LIPOPROTEIN"/>
    <property type="match status" value="1"/>
</dbReference>
<evidence type="ECO:0000256" key="3">
    <source>
        <dbReference type="ARBA" id="ARBA00023004"/>
    </source>
</evidence>
<reference evidence="6" key="1">
    <citation type="submission" date="2020-07" db="EMBL/GenBank/DDBJ databases">
        <title>Huge and variable diversity of episymbiotic CPR bacteria and DPANN archaea in groundwater ecosystems.</title>
        <authorList>
            <person name="He C.Y."/>
            <person name="Keren R."/>
            <person name="Whittaker M."/>
            <person name="Farag I.F."/>
            <person name="Doudna J."/>
            <person name="Cate J.H.D."/>
            <person name="Banfield J.F."/>
        </authorList>
    </citation>
    <scope>NUCLEOTIDE SEQUENCE</scope>
    <source>
        <strain evidence="6">NC_groundwater_580_Pr5_B-0.1um_64_19</strain>
    </source>
</reference>
<keyword evidence="2 4" id="KW-0479">Metal-binding</keyword>
<dbReference type="Pfam" id="PF13442">
    <property type="entry name" value="Cytochrome_CBB3"/>
    <property type="match status" value="1"/>
</dbReference>
<evidence type="ECO:0000259" key="5">
    <source>
        <dbReference type="PROSITE" id="PS51007"/>
    </source>
</evidence>